<evidence type="ECO:0000313" key="4">
    <source>
        <dbReference type="Proteomes" id="UP000237655"/>
    </source>
</evidence>
<dbReference type="InterPro" id="IPR036663">
    <property type="entry name" value="Fumarylacetoacetase_C_sf"/>
</dbReference>
<dbReference type="PANTHER" id="PTHR30143">
    <property type="entry name" value="ACID HYDRATASE"/>
    <property type="match status" value="1"/>
</dbReference>
<dbReference type="AlphaFoldDB" id="A0A2S0MQJ8"/>
<organism evidence="3 4">
    <name type="scientific">Pukyongiella litopenaei</name>
    <dbReference type="NCBI Taxonomy" id="2605946"/>
    <lineage>
        <taxon>Bacteria</taxon>
        <taxon>Pseudomonadati</taxon>
        <taxon>Pseudomonadota</taxon>
        <taxon>Alphaproteobacteria</taxon>
        <taxon>Rhodobacterales</taxon>
        <taxon>Paracoccaceae</taxon>
        <taxon>Pukyongiella</taxon>
    </lineage>
</organism>
<keyword evidence="4" id="KW-1185">Reference proteome</keyword>
<evidence type="ECO:0000256" key="1">
    <source>
        <dbReference type="ARBA" id="ARBA00023239"/>
    </source>
</evidence>
<name>A0A2S0MQJ8_9RHOB</name>
<keyword evidence="1" id="KW-0456">Lyase</keyword>
<dbReference type="EMBL" id="CP027665">
    <property type="protein sequence ID" value="AVO38170.1"/>
    <property type="molecule type" value="Genomic_DNA"/>
</dbReference>
<dbReference type="KEGG" id="thas:C6Y53_10935"/>
<protein>
    <submittedName>
        <fullName evidence="3">2-oxo-hepta-3-ene-1,7-dioic acid hydratase</fullName>
    </submittedName>
</protein>
<dbReference type="Pfam" id="PF01557">
    <property type="entry name" value="FAA_hydrolase"/>
    <property type="match status" value="1"/>
</dbReference>
<dbReference type="Gene3D" id="3.90.850.10">
    <property type="entry name" value="Fumarylacetoacetase-like, C-terminal domain"/>
    <property type="match status" value="1"/>
</dbReference>
<dbReference type="GO" id="GO:0018817">
    <property type="term" value="F:2-oxo-hept-3-ene-1,7-dioate hydratase activity"/>
    <property type="evidence" value="ECO:0007669"/>
    <property type="project" value="InterPro"/>
</dbReference>
<evidence type="ECO:0000313" key="3">
    <source>
        <dbReference type="EMBL" id="AVO38170.1"/>
    </source>
</evidence>
<dbReference type="GO" id="GO:0008684">
    <property type="term" value="F:2-oxopent-4-enoate hydratase activity"/>
    <property type="evidence" value="ECO:0007669"/>
    <property type="project" value="TreeGrafter"/>
</dbReference>
<accession>A0A2S0MQJ8</accession>
<dbReference type="NCBIfam" id="TIGR02312">
    <property type="entry name" value="HpaH"/>
    <property type="match status" value="1"/>
</dbReference>
<dbReference type="RefSeq" id="WP_106472485.1">
    <property type="nucleotide sequence ID" value="NZ_CP027665.1"/>
</dbReference>
<dbReference type="InterPro" id="IPR012690">
    <property type="entry name" value="HpcG"/>
</dbReference>
<dbReference type="Proteomes" id="UP000237655">
    <property type="component" value="Chromosome"/>
</dbReference>
<gene>
    <name evidence="3" type="primary">hpaH</name>
    <name evidence="3" type="ORF">C6Y53_10935</name>
</gene>
<dbReference type="GO" id="GO:0005737">
    <property type="term" value="C:cytoplasm"/>
    <property type="evidence" value="ECO:0007669"/>
    <property type="project" value="TreeGrafter"/>
</dbReference>
<dbReference type="SUPFAM" id="SSF56529">
    <property type="entry name" value="FAH"/>
    <property type="match status" value="1"/>
</dbReference>
<dbReference type="InterPro" id="IPR011234">
    <property type="entry name" value="Fumarylacetoacetase-like_C"/>
</dbReference>
<dbReference type="InterPro" id="IPR050772">
    <property type="entry name" value="Hydratase-Decarb/MhpD_sf"/>
</dbReference>
<proteinExistence type="predicted"/>
<dbReference type="PANTHER" id="PTHR30143:SF0">
    <property type="entry name" value="2-KETO-4-PENTENOATE HYDRATASE"/>
    <property type="match status" value="1"/>
</dbReference>
<sequence length="260" mass="28164">MLTDAQRHEAVASLLESHRTKVQGRRPSEMFPEIEIEDSYAISSMVAEARIAEGRRIVGHKVGLTSRAMQAASKIDEPDYGYMFDDLVLQDGAEVPFNRFCVPRVEPELTFVLKDALKGPGVGLVDVLRATEWVVPSIEIIDARVTEPRRIFDTVADNGAAAGTVLGGRPVRPDEVDLRWVGAIFHRNAAIEETGIAAGVLGHPAMAVAWLANKLGAFGTTLEPGHMILSGSFTRPVWANKGDTLHADFGPLGSVAVRFV</sequence>
<feature type="domain" description="Fumarylacetoacetase-like C-terminal" evidence="2">
    <location>
        <begin position="70"/>
        <end position="259"/>
    </location>
</feature>
<evidence type="ECO:0000259" key="2">
    <source>
        <dbReference type="Pfam" id="PF01557"/>
    </source>
</evidence>
<reference evidence="4" key="1">
    <citation type="submission" date="2018-03" db="EMBL/GenBank/DDBJ databases">
        <title>Genomic analysis of the strain SH-1 isolated from shrimp intestine.</title>
        <authorList>
            <person name="Kim Y.-S."/>
            <person name="Kim S.-E."/>
            <person name="Kim K.-H."/>
        </authorList>
    </citation>
    <scope>NUCLEOTIDE SEQUENCE [LARGE SCALE GENOMIC DNA]</scope>
    <source>
        <strain evidence="4">SH-1</strain>
    </source>
</reference>